<feature type="domain" description="Transposase IS116/IS110/IS902 C-terminal" evidence="2">
    <location>
        <begin position="212"/>
        <end position="293"/>
    </location>
</feature>
<dbReference type="InterPro" id="IPR047650">
    <property type="entry name" value="Transpos_IS110"/>
</dbReference>
<evidence type="ECO:0000259" key="2">
    <source>
        <dbReference type="Pfam" id="PF02371"/>
    </source>
</evidence>
<dbReference type="RefSeq" id="WP_037930859.1">
    <property type="nucleotide sequence ID" value="NZ_CP054604.1"/>
</dbReference>
<sequence>MNLFIGLDVSLASTAICVLNSHGKVVKEETVASEPEALVAFLRSLCSDIAVIGLEAGPLSQWLHRHLTEAQFEAVLMETRQVKGALKAMPIKTDRRDALGIARLLQMGWFRPVHCKSVSAQEMRAVLTARKSIQQACINLELSVRGVLRNFGLKIGKVLRGNFDFRVRELTDGNSMLMAAADPILKARTALRNELAALEKLTRDHAKSDPVCRLMMTMPGVGAVVALTVKSAIDDPGRFRSSKDVGPWVGLTPRRDQSGERDITGQITRAGDQILRTALYQAATIMLHRGRPSWLTAWALRVAQRRGKKRATVGLARRIGVVLHRMWRDGTEFRFTKQPIDTAGMA</sequence>
<dbReference type="EMBL" id="JAMD01000019">
    <property type="protein sequence ID" value="KEJ94092.1"/>
    <property type="molecule type" value="Genomic_DNA"/>
</dbReference>
<accession>A0A073J8Q0</accession>
<dbReference type="InterPro" id="IPR003346">
    <property type="entry name" value="Transposase_20"/>
</dbReference>
<evidence type="ECO:0000313" key="4">
    <source>
        <dbReference type="EMBL" id="MBM2357522.1"/>
    </source>
</evidence>
<dbReference type="OrthoDB" id="8261795at2"/>
<dbReference type="GO" id="GO:0003677">
    <property type="term" value="F:DNA binding"/>
    <property type="evidence" value="ECO:0007669"/>
    <property type="project" value="InterPro"/>
</dbReference>
<dbReference type="Pfam" id="PF01548">
    <property type="entry name" value="DEDD_Tnp_IS110"/>
    <property type="match status" value="1"/>
</dbReference>
<reference evidence="4" key="2">
    <citation type="submission" date="2021-01" db="EMBL/GenBank/DDBJ databases">
        <title>Diatom-associated Roseobacters Show Island Model of Population Structure.</title>
        <authorList>
            <person name="Qu L."/>
            <person name="Feng X."/>
            <person name="Chen Y."/>
            <person name="Li L."/>
            <person name="Wang X."/>
            <person name="Hu Z."/>
            <person name="Wang H."/>
            <person name="Luo H."/>
        </authorList>
    </citation>
    <scope>NUCLEOTIDE SEQUENCE</scope>
    <source>
        <strain evidence="4">SM26-45</strain>
    </source>
</reference>
<protein>
    <submittedName>
        <fullName evidence="3 4">Transposase</fullName>
    </submittedName>
</protein>
<dbReference type="EMBL" id="JAFBWN010000042">
    <property type="protein sequence ID" value="MBM2357522.1"/>
    <property type="molecule type" value="Genomic_DNA"/>
</dbReference>
<dbReference type="Proteomes" id="UP000027746">
    <property type="component" value="Unassembled WGS sequence"/>
</dbReference>
<evidence type="ECO:0000259" key="1">
    <source>
        <dbReference type="Pfam" id="PF01548"/>
    </source>
</evidence>
<feature type="domain" description="Transposase IS110-like N-terminal" evidence="1">
    <location>
        <begin position="5"/>
        <end position="150"/>
    </location>
</feature>
<dbReference type="NCBIfam" id="NF033542">
    <property type="entry name" value="transpos_IS110"/>
    <property type="match status" value="1"/>
</dbReference>
<reference evidence="3 5" key="1">
    <citation type="submission" date="2014-01" db="EMBL/GenBank/DDBJ databases">
        <title>Sulfitobacter sp. H3 (MCCC 1A00686) Genome Sequencing.</title>
        <authorList>
            <person name="Lai Q."/>
            <person name="Hong Z."/>
        </authorList>
    </citation>
    <scope>NUCLEOTIDE SEQUENCE [LARGE SCALE GENOMIC DNA]</scope>
    <source>
        <strain evidence="3 5">H3</strain>
    </source>
</reference>
<dbReference type="PANTHER" id="PTHR33055:SF3">
    <property type="entry name" value="PUTATIVE TRANSPOSASE FOR IS117-RELATED"/>
    <property type="match status" value="1"/>
</dbReference>
<dbReference type="PANTHER" id="PTHR33055">
    <property type="entry name" value="TRANSPOSASE FOR INSERTION SEQUENCE ELEMENT IS1111A"/>
    <property type="match status" value="1"/>
</dbReference>
<dbReference type="Proteomes" id="UP000809337">
    <property type="component" value="Unassembled WGS sequence"/>
</dbReference>
<gene>
    <name evidence="4" type="ORF">JQX14_23515</name>
    <name evidence="3" type="ORF">SUH3_08705</name>
</gene>
<proteinExistence type="predicted"/>
<dbReference type="AlphaFoldDB" id="A0A073J8Q0"/>
<evidence type="ECO:0000313" key="5">
    <source>
        <dbReference type="Proteomes" id="UP000027746"/>
    </source>
</evidence>
<comment type="caution">
    <text evidence="3">The sequence shown here is derived from an EMBL/GenBank/DDBJ whole genome shotgun (WGS) entry which is preliminary data.</text>
</comment>
<organism evidence="3 5">
    <name type="scientific">Pseudosulfitobacter pseudonitzschiae</name>
    <dbReference type="NCBI Taxonomy" id="1402135"/>
    <lineage>
        <taxon>Bacteria</taxon>
        <taxon>Pseudomonadati</taxon>
        <taxon>Pseudomonadota</taxon>
        <taxon>Alphaproteobacteria</taxon>
        <taxon>Rhodobacterales</taxon>
        <taxon>Roseobacteraceae</taxon>
        <taxon>Pseudosulfitobacter</taxon>
    </lineage>
</organism>
<dbReference type="GeneID" id="68872467"/>
<dbReference type="GO" id="GO:0006313">
    <property type="term" value="P:DNA transposition"/>
    <property type="evidence" value="ECO:0007669"/>
    <property type="project" value="InterPro"/>
</dbReference>
<dbReference type="InterPro" id="IPR002525">
    <property type="entry name" value="Transp_IS110-like_N"/>
</dbReference>
<name>A0A073J8Q0_9RHOB</name>
<dbReference type="GO" id="GO:0004803">
    <property type="term" value="F:transposase activity"/>
    <property type="evidence" value="ECO:0007669"/>
    <property type="project" value="InterPro"/>
</dbReference>
<dbReference type="Pfam" id="PF02371">
    <property type="entry name" value="Transposase_20"/>
    <property type="match status" value="1"/>
</dbReference>
<evidence type="ECO:0000313" key="3">
    <source>
        <dbReference type="EMBL" id="KEJ94092.1"/>
    </source>
</evidence>
<keyword evidence="5" id="KW-1185">Reference proteome</keyword>